<dbReference type="InterPro" id="IPR036390">
    <property type="entry name" value="WH_DNA-bd_sf"/>
</dbReference>
<dbReference type="Pfam" id="PF00455">
    <property type="entry name" value="DeoRC"/>
    <property type="match status" value="1"/>
</dbReference>
<organism evidence="5 6">
    <name type="scientific">Anoxybacillus andreesenii</name>
    <dbReference type="NCBI Taxonomy" id="1325932"/>
    <lineage>
        <taxon>Bacteria</taxon>
        <taxon>Bacillati</taxon>
        <taxon>Bacillota</taxon>
        <taxon>Bacilli</taxon>
        <taxon>Bacillales</taxon>
        <taxon>Anoxybacillaceae</taxon>
        <taxon>Anoxybacillus</taxon>
    </lineage>
</organism>
<dbReference type="InterPro" id="IPR037171">
    <property type="entry name" value="NagB/RpiA_transferase-like"/>
</dbReference>
<protein>
    <submittedName>
        <fullName evidence="5">DeoR family fructose operon transcriptional repressor</fullName>
    </submittedName>
</protein>
<keyword evidence="2" id="KW-0238">DNA-binding</keyword>
<evidence type="ECO:0000256" key="1">
    <source>
        <dbReference type="ARBA" id="ARBA00023015"/>
    </source>
</evidence>
<keyword evidence="6" id="KW-1185">Reference proteome</keyword>
<dbReference type="InterPro" id="IPR014036">
    <property type="entry name" value="DeoR-like_C"/>
</dbReference>
<evidence type="ECO:0000256" key="2">
    <source>
        <dbReference type="ARBA" id="ARBA00023125"/>
    </source>
</evidence>
<keyword evidence="1" id="KW-0805">Transcription regulation</keyword>
<sequence>MLTPERHHIILELLRRKHNVKIQEFAEKTNSSESTIRRDLSQLEKEKKLKRVHGGASIVQQKAQELSILEKSMINTNEKNIIAKYAANLINNGDCIYLDAGTTSYQMIPYIVSKKIKVVTNGFTHLDALLEKEIETYIIGGYVKNKTRALIGSGAIDSLSRYRFDKCFIGVNGIHLDYGYTTPDPEEAKVKRTAMNLAQETYVLADDSKFNEVAFAQISDLKQATIITNQVEQEILDDFLKQTKIKVVTS</sequence>
<dbReference type="PRINTS" id="PR00037">
    <property type="entry name" value="HTHLACR"/>
</dbReference>
<feature type="domain" description="HTH deoR-type" evidence="4">
    <location>
        <begin position="3"/>
        <end position="58"/>
    </location>
</feature>
<evidence type="ECO:0000313" key="5">
    <source>
        <dbReference type="EMBL" id="MDQ0154003.1"/>
    </source>
</evidence>
<dbReference type="SUPFAM" id="SSF46785">
    <property type="entry name" value="Winged helix' DNA-binding domain"/>
    <property type="match status" value="1"/>
</dbReference>
<evidence type="ECO:0000256" key="3">
    <source>
        <dbReference type="ARBA" id="ARBA00023163"/>
    </source>
</evidence>
<keyword evidence="3" id="KW-0804">Transcription</keyword>
<dbReference type="InterPro" id="IPR036388">
    <property type="entry name" value="WH-like_DNA-bd_sf"/>
</dbReference>
<dbReference type="RefSeq" id="WP_307148620.1">
    <property type="nucleotide sequence ID" value="NZ_JAUSTU010000001.1"/>
</dbReference>
<dbReference type="InterPro" id="IPR050313">
    <property type="entry name" value="Carb_Metab_HTH_regulators"/>
</dbReference>
<gene>
    <name evidence="5" type="ORF">J2S07_000301</name>
</gene>
<evidence type="ECO:0000313" key="6">
    <source>
        <dbReference type="Proteomes" id="UP001231362"/>
    </source>
</evidence>
<dbReference type="SUPFAM" id="SSF100950">
    <property type="entry name" value="NagB/RpiA/CoA transferase-like"/>
    <property type="match status" value="1"/>
</dbReference>
<dbReference type="Proteomes" id="UP001231362">
    <property type="component" value="Unassembled WGS sequence"/>
</dbReference>
<proteinExistence type="predicted"/>
<dbReference type="Gene3D" id="3.40.50.1360">
    <property type="match status" value="1"/>
</dbReference>
<evidence type="ECO:0000259" key="4">
    <source>
        <dbReference type="PROSITE" id="PS51000"/>
    </source>
</evidence>
<dbReference type="PANTHER" id="PTHR30363">
    <property type="entry name" value="HTH-TYPE TRANSCRIPTIONAL REGULATOR SRLR-RELATED"/>
    <property type="match status" value="1"/>
</dbReference>
<dbReference type="SMART" id="SM00420">
    <property type="entry name" value="HTH_DEOR"/>
    <property type="match status" value="1"/>
</dbReference>
<dbReference type="InterPro" id="IPR018356">
    <property type="entry name" value="Tscrpt_reg_HTH_DeoR_CS"/>
</dbReference>
<accession>A0ABT9UZ74</accession>
<dbReference type="Gene3D" id="1.10.10.10">
    <property type="entry name" value="Winged helix-like DNA-binding domain superfamily/Winged helix DNA-binding domain"/>
    <property type="match status" value="1"/>
</dbReference>
<dbReference type="Pfam" id="PF08220">
    <property type="entry name" value="HTH_DeoR"/>
    <property type="match status" value="1"/>
</dbReference>
<dbReference type="PROSITE" id="PS51000">
    <property type="entry name" value="HTH_DEOR_2"/>
    <property type="match status" value="1"/>
</dbReference>
<dbReference type="PANTHER" id="PTHR30363:SF56">
    <property type="entry name" value="TRANSCRIPTIONAL REGULATOR, DEOR FAMILY"/>
    <property type="match status" value="1"/>
</dbReference>
<comment type="caution">
    <text evidence="5">The sequence shown here is derived from an EMBL/GenBank/DDBJ whole genome shotgun (WGS) entry which is preliminary data.</text>
</comment>
<dbReference type="InterPro" id="IPR001034">
    <property type="entry name" value="DeoR_HTH"/>
</dbReference>
<dbReference type="PROSITE" id="PS00894">
    <property type="entry name" value="HTH_DEOR_1"/>
    <property type="match status" value="1"/>
</dbReference>
<dbReference type="SMART" id="SM01134">
    <property type="entry name" value="DeoRC"/>
    <property type="match status" value="1"/>
</dbReference>
<reference evidence="5 6" key="1">
    <citation type="submission" date="2023-07" db="EMBL/GenBank/DDBJ databases">
        <title>Genomic Encyclopedia of Type Strains, Phase IV (KMG-IV): sequencing the most valuable type-strain genomes for metagenomic binning, comparative biology and taxonomic classification.</title>
        <authorList>
            <person name="Goeker M."/>
        </authorList>
    </citation>
    <scope>NUCLEOTIDE SEQUENCE [LARGE SCALE GENOMIC DNA]</scope>
    <source>
        <strain evidence="5 6">DSM 23948</strain>
    </source>
</reference>
<dbReference type="EMBL" id="JAUSTU010000001">
    <property type="protein sequence ID" value="MDQ0154003.1"/>
    <property type="molecule type" value="Genomic_DNA"/>
</dbReference>
<name>A0ABT9UZ74_9BACL</name>